<evidence type="ECO:0000259" key="5">
    <source>
        <dbReference type="Pfam" id="PF02892"/>
    </source>
</evidence>
<gene>
    <name evidence="6" type="ORF">JYU34_018259</name>
</gene>
<dbReference type="InterPro" id="IPR036236">
    <property type="entry name" value="Znf_C2H2_sf"/>
</dbReference>
<dbReference type="PANTHER" id="PTHR34396">
    <property type="entry name" value="OS03G0264950 PROTEIN-RELATED"/>
    <property type="match status" value="1"/>
</dbReference>
<name>A0ABQ7Q1K8_PLUXY</name>
<evidence type="ECO:0000256" key="4">
    <source>
        <dbReference type="SAM" id="MobiDB-lite"/>
    </source>
</evidence>
<keyword evidence="7" id="KW-1185">Reference proteome</keyword>
<dbReference type="PANTHER" id="PTHR34396:SF25">
    <property type="entry name" value="BOUNDARY ELEMENT ASSOCIATED FACTOR"/>
    <property type="match status" value="1"/>
</dbReference>
<evidence type="ECO:0000256" key="2">
    <source>
        <dbReference type="ARBA" id="ARBA00022771"/>
    </source>
</evidence>
<feature type="region of interest" description="Disordered" evidence="4">
    <location>
        <begin position="144"/>
        <end position="179"/>
    </location>
</feature>
<feature type="domain" description="BED-type" evidence="5">
    <location>
        <begin position="86"/>
        <end position="127"/>
    </location>
</feature>
<dbReference type="Pfam" id="PF02892">
    <property type="entry name" value="zf-BED"/>
    <property type="match status" value="2"/>
</dbReference>
<sequence>MTEVQDIGKPSLWEYFKKVGDEDDRLAACFFCEKVYCYKTTIFNLKHHLLKKHSDQMDVNPECLLNVKQRQSTEKITMPKITKPLIWQHFEVISRQDKIAVCNICNKKLSYRTNHCNLKSHLRTMHKDEFERLTIIAMSEALNSYNDDEVDDNDDESESVDAEHELQTTDDVDPQSPNALTPEEVWKLFEKETGGRARCGICRASVPSTDHALLGHLRARHTKITLKDVQESDNEFETENLASVTDDDQYTEIVYLDELSDGTVKNITKKFNSTPKKYAKKKSQRFSPEKEIQTVKRRKGNKSPERNEDNKEIFLKYLFTLLKDVPKERFMKLQLDMINLVMAARNDNNTSNSEAATVKIRQDGASSSVTADQVTEDFSEIGSVADNDNEDVNNDVNQSGNVTNMTD</sequence>
<evidence type="ECO:0000256" key="1">
    <source>
        <dbReference type="ARBA" id="ARBA00022723"/>
    </source>
</evidence>
<dbReference type="EMBL" id="JAHIBW010000024">
    <property type="protein sequence ID" value="KAG7298609.1"/>
    <property type="molecule type" value="Genomic_DNA"/>
</dbReference>
<feature type="compositionally biased region" description="Polar residues" evidence="4">
    <location>
        <begin position="364"/>
        <end position="373"/>
    </location>
</feature>
<feature type="compositionally biased region" description="Acidic residues" evidence="4">
    <location>
        <begin position="146"/>
        <end position="160"/>
    </location>
</feature>
<comment type="caution">
    <text evidence="6">The sequence shown here is derived from an EMBL/GenBank/DDBJ whole genome shotgun (WGS) entry which is preliminary data.</text>
</comment>
<keyword evidence="3" id="KW-0862">Zinc</keyword>
<dbReference type="Proteomes" id="UP000823941">
    <property type="component" value="Chromosome 24"/>
</dbReference>
<evidence type="ECO:0000256" key="3">
    <source>
        <dbReference type="ARBA" id="ARBA00022833"/>
    </source>
</evidence>
<feature type="region of interest" description="Disordered" evidence="4">
    <location>
        <begin position="349"/>
        <end position="407"/>
    </location>
</feature>
<dbReference type="SUPFAM" id="SSF57667">
    <property type="entry name" value="beta-beta-alpha zinc fingers"/>
    <property type="match status" value="2"/>
</dbReference>
<keyword evidence="2" id="KW-0863">Zinc-finger</keyword>
<feature type="region of interest" description="Disordered" evidence="4">
    <location>
        <begin position="278"/>
        <end position="307"/>
    </location>
</feature>
<organism evidence="6 7">
    <name type="scientific">Plutella xylostella</name>
    <name type="common">Diamondback moth</name>
    <name type="synonym">Plutella maculipennis</name>
    <dbReference type="NCBI Taxonomy" id="51655"/>
    <lineage>
        <taxon>Eukaryota</taxon>
        <taxon>Metazoa</taxon>
        <taxon>Ecdysozoa</taxon>
        <taxon>Arthropoda</taxon>
        <taxon>Hexapoda</taxon>
        <taxon>Insecta</taxon>
        <taxon>Pterygota</taxon>
        <taxon>Neoptera</taxon>
        <taxon>Endopterygota</taxon>
        <taxon>Lepidoptera</taxon>
        <taxon>Glossata</taxon>
        <taxon>Ditrysia</taxon>
        <taxon>Yponomeutoidea</taxon>
        <taxon>Plutellidae</taxon>
        <taxon>Plutella</taxon>
    </lineage>
</organism>
<dbReference type="SMART" id="SM00614">
    <property type="entry name" value="ZnF_BED"/>
    <property type="match status" value="3"/>
</dbReference>
<evidence type="ECO:0000313" key="6">
    <source>
        <dbReference type="EMBL" id="KAG7298609.1"/>
    </source>
</evidence>
<feature type="compositionally biased region" description="Polar residues" evidence="4">
    <location>
        <begin position="398"/>
        <end position="407"/>
    </location>
</feature>
<accession>A0ABQ7Q1K8</accession>
<proteinExistence type="predicted"/>
<reference evidence="6 7" key="1">
    <citation type="submission" date="2021-06" db="EMBL/GenBank/DDBJ databases">
        <title>A haploid diamondback moth (Plutella xylostella L.) genome assembly resolves 31 chromosomes and identifies a diamide resistance mutation.</title>
        <authorList>
            <person name="Ward C.M."/>
            <person name="Perry K.D."/>
            <person name="Baker G."/>
            <person name="Powis K."/>
            <person name="Heckel D.G."/>
            <person name="Baxter S.W."/>
        </authorList>
    </citation>
    <scope>NUCLEOTIDE SEQUENCE [LARGE SCALE GENOMIC DNA]</scope>
    <source>
        <strain evidence="6 7">LV</strain>
        <tissue evidence="6">Single pupa</tissue>
    </source>
</reference>
<protein>
    <recommendedName>
        <fullName evidence="5">BED-type domain-containing protein</fullName>
    </recommendedName>
</protein>
<dbReference type="InterPro" id="IPR003656">
    <property type="entry name" value="Znf_BED"/>
</dbReference>
<keyword evidence="1" id="KW-0479">Metal-binding</keyword>
<dbReference type="InterPro" id="IPR053031">
    <property type="entry name" value="Cuticle_assoc_protein"/>
</dbReference>
<evidence type="ECO:0000313" key="7">
    <source>
        <dbReference type="Proteomes" id="UP000823941"/>
    </source>
</evidence>
<feature type="domain" description="BED-type" evidence="5">
    <location>
        <begin position="12"/>
        <end position="54"/>
    </location>
</feature>